<gene>
    <name evidence="2" type="ORF">S01H4_05149</name>
</gene>
<comment type="caution">
    <text evidence="2">The sequence shown here is derived from an EMBL/GenBank/DDBJ whole genome shotgun (WGS) entry which is preliminary data.</text>
</comment>
<name>X0ZJ30_9ZZZZ</name>
<organism evidence="2">
    <name type="scientific">marine sediment metagenome</name>
    <dbReference type="NCBI Taxonomy" id="412755"/>
    <lineage>
        <taxon>unclassified sequences</taxon>
        <taxon>metagenomes</taxon>
        <taxon>ecological metagenomes</taxon>
    </lineage>
</organism>
<protein>
    <recommendedName>
        <fullName evidence="1">Clp R domain-containing protein</fullName>
    </recommendedName>
</protein>
<accession>X0ZJ30</accession>
<evidence type="ECO:0000259" key="1">
    <source>
        <dbReference type="PROSITE" id="PS51903"/>
    </source>
</evidence>
<dbReference type="InterPro" id="IPR044217">
    <property type="entry name" value="CLPT1/2"/>
</dbReference>
<feature type="non-terminal residue" evidence="2">
    <location>
        <position position="171"/>
    </location>
</feature>
<dbReference type="Pfam" id="PF02861">
    <property type="entry name" value="Clp_N"/>
    <property type="match status" value="1"/>
</dbReference>
<dbReference type="InterPro" id="IPR036628">
    <property type="entry name" value="Clp_N_dom_sf"/>
</dbReference>
<dbReference type="PANTHER" id="PTHR47016:SF5">
    <property type="entry name" value="CLP DOMAIN SUPERFAMILY PROTEIN"/>
    <property type="match status" value="1"/>
</dbReference>
<dbReference type="Gene3D" id="1.10.1780.10">
    <property type="entry name" value="Clp, N-terminal domain"/>
    <property type="match status" value="1"/>
</dbReference>
<dbReference type="PANTHER" id="PTHR47016">
    <property type="entry name" value="ATP-DEPENDENT CLP PROTEASE ATP-BINDING SUBUNIT CLPT1, CHLOROPLASTIC"/>
    <property type="match status" value="1"/>
</dbReference>
<feature type="domain" description="Clp R" evidence="1">
    <location>
        <begin position="2"/>
        <end position="144"/>
    </location>
</feature>
<dbReference type="InterPro" id="IPR004176">
    <property type="entry name" value="Clp_R_N"/>
</dbReference>
<reference evidence="2" key="1">
    <citation type="journal article" date="2014" name="Front. Microbiol.">
        <title>High frequency of phylogenetically diverse reductive dehalogenase-homologous genes in deep subseafloor sedimentary metagenomes.</title>
        <authorList>
            <person name="Kawai M."/>
            <person name="Futagami T."/>
            <person name="Toyoda A."/>
            <person name="Takaki Y."/>
            <person name="Nishi S."/>
            <person name="Hori S."/>
            <person name="Arai W."/>
            <person name="Tsubouchi T."/>
            <person name="Morono Y."/>
            <person name="Uchiyama I."/>
            <person name="Ito T."/>
            <person name="Fujiyama A."/>
            <person name="Inagaki F."/>
            <person name="Takami H."/>
        </authorList>
    </citation>
    <scope>NUCLEOTIDE SEQUENCE</scope>
    <source>
        <strain evidence="2">Expedition CK06-06</strain>
    </source>
</reference>
<dbReference type="PROSITE" id="PS51903">
    <property type="entry name" value="CLP_R"/>
    <property type="match status" value="1"/>
</dbReference>
<proteinExistence type="predicted"/>
<dbReference type="AlphaFoldDB" id="X0ZJ30"/>
<dbReference type="SUPFAM" id="SSF81923">
    <property type="entry name" value="Double Clp-N motif"/>
    <property type="match status" value="1"/>
</dbReference>
<evidence type="ECO:0000313" key="2">
    <source>
        <dbReference type="EMBL" id="GAG69384.1"/>
    </source>
</evidence>
<sequence>MFERFNEKARKVIINAQEEARNLNKNWIDTEHLLLGLLKERKSLAYKILQNLGKNPDDIRTQILQIIRRDTVEPVGPIPFTPQAKKVLEMSLREALSLGHHFIGVEHLLLGIIREGEGIASKILKNNGVELLAVRKQIAEMLGKTEIFARSKTYKKNKMLKKFGRNLTQLA</sequence>
<dbReference type="EMBL" id="BART01001465">
    <property type="protein sequence ID" value="GAG69384.1"/>
    <property type="molecule type" value="Genomic_DNA"/>
</dbReference>